<reference evidence="4 5" key="1">
    <citation type="journal article" date="2021" name="Nat. Commun.">
        <title>Genetic determinants of endophytism in the Arabidopsis root mycobiome.</title>
        <authorList>
            <person name="Mesny F."/>
            <person name="Miyauchi S."/>
            <person name="Thiergart T."/>
            <person name="Pickel B."/>
            <person name="Atanasova L."/>
            <person name="Karlsson M."/>
            <person name="Huettel B."/>
            <person name="Barry K.W."/>
            <person name="Haridas S."/>
            <person name="Chen C."/>
            <person name="Bauer D."/>
            <person name="Andreopoulos W."/>
            <person name="Pangilinan J."/>
            <person name="LaButti K."/>
            <person name="Riley R."/>
            <person name="Lipzen A."/>
            <person name="Clum A."/>
            <person name="Drula E."/>
            <person name="Henrissat B."/>
            <person name="Kohler A."/>
            <person name="Grigoriev I.V."/>
            <person name="Martin F.M."/>
            <person name="Hacquard S."/>
        </authorList>
    </citation>
    <scope>NUCLEOTIDE SEQUENCE [LARGE SCALE GENOMIC DNA]</scope>
    <source>
        <strain evidence="4 5">MPI-CAGE-CH-0241</strain>
    </source>
</reference>
<keyword evidence="3" id="KW-0413">Isomerase</keyword>
<evidence type="ECO:0000256" key="1">
    <source>
        <dbReference type="ARBA" id="ARBA00004275"/>
    </source>
</evidence>
<keyword evidence="2" id="KW-0576">Peroxisome</keyword>
<evidence type="ECO:0000256" key="2">
    <source>
        <dbReference type="ARBA" id="ARBA00023140"/>
    </source>
</evidence>
<dbReference type="PANTHER" id="PTHR43684">
    <property type="match status" value="1"/>
</dbReference>
<gene>
    <name evidence="4" type="ORF">B0T10DRAFT_464162</name>
</gene>
<dbReference type="GO" id="GO:0005777">
    <property type="term" value="C:peroxisome"/>
    <property type="evidence" value="ECO:0007669"/>
    <property type="project" value="UniProtKB-SubCell"/>
</dbReference>
<comment type="caution">
    <text evidence="4">The sequence shown here is derived from an EMBL/GenBank/DDBJ whole genome shotgun (WGS) entry which is preliminary data.</text>
</comment>
<protein>
    <submittedName>
        <fullName evidence="4">ClpP/crotonase-like domain-containing protein</fullName>
    </submittedName>
</protein>
<dbReference type="InterPro" id="IPR029045">
    <property type="entry name" value="ClpP/crotonase-like_dom_sf"/>
</dbReference>
<dbReference type="Gene3D" id="1.10.12.10">
    <property type="entry name" value="Lyase 2-enoyl-coa Hydratase, Chain A, domain 2"/>
    <property type="match status" value="1"/>
</dbReference>
<dbReference type="OrthoDB" id="448450at2759"/>
<evidence type="ECO:0000313" key="5">
    <source>
        <dbReference type="Proteomes" id="UP000777438"/>
    </source>
</evidence>
<dbReference type="Pfam" id="PF00378">
    <property type="entry name" value="ECH_1"/>
    <property type="match status" value="1"/>
</dbReference>
<organism evidence="4 5">
    <name type="scientific">Thelonectria olida</name>
    <dbReference type="NCBI Taxonomy" id="1576542"/>
    <lineage>
        <taxon>Eukaryota</taxon>
        <taxon>Fungi</taxon>
        <taxon>Dikarya</taxon>
        <taxon>Ascomycota</taxon>
        <taxon>Pezizomycotina</taxon>
        <taxon>Sordariomycetes</taxon>
        <taxon>Hypocreomycetidae</taxon>
        <taxon>Hypocreales</taxon>
        <taxon>Nectriaceae</taxon>
        <taxon>Thelonectria</taxon>
    </lineage>
</organism>
<dbReference type="EMBL" id="JAGPYM010000027">
    <property type="protein sequence ID" value="KAH6880042.1"/>
    <property type="molecule type" value="Genomic_DNA"/>
</dbReference>
<dbReference type="GO" id="GO:0004165">
    <property type="term" value="F:delta(3)-delta(2)-enoyl-CoA isomerase activity"/>
    <property type="evidence" value="ECO:0007669"/>
    <property type="project" value="UniProtKB-ARBA"/>
</dbReference>
<accession>A0A9P8VVZ7</accession>
<dbReference type="Proteomes" id="UP000777438">
    <property type="component" value="Unassembled WGS sequence"/>
</dbReference>
<dbReference type="InterPro" id="IPR001753">
    <property type="entry name" value="Enoyl-CoA_hydra/iso"/>
</dbReference>
<keyword evidence="5" id="KW-1185">Reference proteome</keyword>
<dbReference type="PANTHER" id="PTHR43684:SF1">
    <property type="entry name" value="ENOYL-COA DELTA ISOMERASE 2"/>
    <property type="match status" value="1"/>
</dbReference>
<dbReference type="InterPro" id="IPR051053">
    <property type="entry name" value="ECH/Chromodomain_protein"/>
</dbReference>
<comment type="subcellular location">
    <subcellularLocation>
        <location evidence="1">Peroxisome</location>
    </subcellularLocation>
</comment>
<dbReference type="CDD" id="cd06558">
    <property type="entry name" value="crotonase-like"/>
    <property type="match status" value="1"/>
</dbReference>
<dbReference type="SUPFAM" id="SSF52096">
    <property type="entry name" value="ClpP/crotonase"/>
    <property type="match status" value="1"/>
</dbReference>
<evidence type="ECO:0000256" key="3">
    <source>
        <dbReference type="ARBA" id="ARBA00023235"/>
    </source>
</evidence>
<evidence type="ECO:0000313" key="4">
    <source>
        <dbReference type="EMBL" id="KAH6880042.1"/>
    </source>
</evidence>
<dbReference type="AlphaFoldDB" id="A0A9P8VVZ7"/>
<proteinExistence type="predicted"/>
<dbReference type="InterPro" id="IPR014748">
    <property type="entry name" value="Enoyl-CoA_hydra_C"/>
</dbReference>
<dbReference type="Gene3D" id="3.90.226.10">
    <property type="entry name" value="2-enoyl-CoA Hydratase, Chain A, domain 1"/>
    <property type="match status" value="1"/>
</dbReference>
<sequence length="273" mass="29835">MAKPPPRMAGFSVHLEGPVAILAYDRPQSGNSLHFTVLQGLLDAMKWASETPAVRVIVQTGTGRFFTTGMDLDDGSDAVDNDKIIQIFREINETLITCKKVLIAAVNGPAVGYGTTSLGLYDLVYSVEGAYFFTPFGKLASCPEGCSSITFPSIMGHQKAMALLLAGERMSAQELCDAGLITKIIPASTNEAFMSSVLEVAKRIADYPPVALTASKSLIQENRMEELLRANIKECEGLRVRLSHQEMKMAQVAFAKEQERKKQIKQDTRNSKL</sequence>
<name>A0A9P8VVZ7_9HYPO</name>